<dbReference type="InterPro" id="IPR036250">
    <property type="entry name" value="AcylCo_DH-like_C"/>
</dbReference>
<name>A0A1X0IFB0_9MYCO</name>
<keyword evidence="5 6" id="KW-0560">Oxidoreductase</keyword>
<evidence type="ECO:0000259" key="7">
    <source>
        <dbReference type="Pfam" id="PF00441"/>
    </source>
</evidence>
<dbReference type="OrthoDB" id="9770681at2"/>
<accession>A0A1X0IFB0</accession>
<dbReference type="InterPro" id="IPR009100">
    <property type="entry name" value="AcylCoA_DH/oxidase_NM_dom_sf"/>
</dbReference>
<keyword evidence="11" id="KW-1185">Reference proteome</keyword>
<dbReference type="Proteomes" id="UP000192513">
    <property type="component" value="Unassembled WGS sequence"/>
</dbReference>
<dbReference type="Gene3D" id="2.40.110.10">
    <property type="entry name" value="Butyryl-CoA Dehydrogenase, subunit A, domain 2"/>
    <property type="match status" value="1"/>
</dbReference>
<comment type="cofactor">
    <cofactor evidence="1 6">
        <name>FAD</name>
        <dbReference type="ChEBI" id="CHEBI:57692"/>
    </cofactor>
</comment>
<evidence type="ECO:0000256" key="2">
    <source>
        <dbReference type="ARBA" id="ARBA00009347"/>
    </source>
</evidence>
<evidence type="ECO:0000256" key="4">
    <source>
        <dbReference type="ARBA" id="ARBA00022827"/>
    </source>
</evidence>
<keyword evidence="3 6" id="KW-0285">Flavoprotein</keyword>
<feature type="domain" description="Acyl-CoA dehydrogenase/oxidase N-terminal" evidence="9">
    <location>
        <begin position="14"/>
        <end position="127"/>
    </location>
</feature>
<dbReference type="RefSeq" id="WP_083169653.1">
    <property type="nucleotide sequence ID" value="NZ_AP022619.1"/>
</dbReference>
<dbReference type="FunFam" id="2.40.110.10:FF:000011">
    <property type="entry name" value="Acyl-CoA dehydrogenase FadE34"/>
    <property type="match status" value="1"/>
</dbReference>
<evidence type="ECO:0000259" key="9">
    <source>
        <dbReference type="Pfam" id="PF02771"/>
    </source>
</evidence>
<dbReference type="InterPro" id="IPR052161">
    <property type="entry name" value="Mycobact_Acyl-CoA_DH"/>
</dbReference>
<protein>
    <submittedName>
        <fullName evidence="10">Acyl-CoA dehydrogenase</fullName>
    </submittedName>
</protein>
<dbReference type="SUPFAM" id="SSF47203">
    <property type="entry name" value="Acyl-CoA dehydrogenase C-terminal domain-like"/>
    <property type="match status" value="1"/>
</dbReference>
<dbReference type="Pfam" id="PF02770">
    <property type="entry name" value="Acyl-CoA_dh_M"/>
    <property type="match status" value="1"/>
</dbReference>
<evidence type="ECO:0000256" key="5">
    <source>
        <dbReference type="ARBA" id="ARBA00023002"/>
    </source>
</evidence>
<keyword evidence="4 6" id="KW-0274">FAD</keyword>
<dbReference type="InterPro" id="IPR006091">
    <property type="entry name" value="Acyl-CoA_Oxase/DH_mid-dom"/>
</dbReference>
<dbReference type="STRING" id="590652.BST39_04415"/>
<dbReference type="InterPro" id="IPR009075">
    <property type="entry name" value="AcylCo_DH/oxidase_C"/>
</dbReference>
<evidence type="ECO:0000256" key="3">
    <source>
        <dbReference type="ARBA" id="ARBA00022630"/>
    </source>
</evidence>
<evidence type="ECO:0000256" key="6">
    <source>
        <dbReference type="RuleBase" id="RU362125"/>
    </source>
</evidence>
<dbReference type="GO" id="GO:0003995">
    <property type="term" value="F:acyl-CoA dehydrogenase activity"/>
    <property type="evidence" value="ECO:0007669"/>
    <property type="project" value="InterPro"/>
</dbReference>
<gene>
    <name evidence="10" type="ORF">BST39_04415</name>
</gene>
<proteinExistence type="inferred from homology"/>
<dbReference type="GO" id="GO:0005886">
    <property type="term" value="C:plasma membrane"/>
    <property type="evidence" value="ECO:0007669"/>
    <property type="project" value="TreeGrafter"/>
</dbReference>
<dbReference type="AlphaFoldDB" id="A0A1X0IFB0"/>
<dbReference type="Gene3D" id="1.10.540.10">
    <property type="entry name" value="Acyl-CoA dehydrogenase/oxidase, N-terminal domain"/>
    <property type="match status" value="1"/>
</dbReference>
<dbReference type="InterPro" id="IPR013786">
    <property type="entry name" value="AcylCoA_DH/ox_N"/>
</dbReference>
<evidence type="ECO:0000313" key="10">
    <source>
        <dbReference type="EMBL" id="ORB45594.1"/>
    </source>
</evidence>
<evidence type="ECO:0000313" key="11">
    <source>
        <dbReference type="Proteomes" id="UP000192513"/>
    </source>
</evidence>
<comment type="similarity">
    <text evidence="2 6">Belongs to the acyl-CoA dehydrogenase family.</text>
</comment>
<organism evidence="10 11">
    <name type="scientific">Mycobacterium paraseoulense</name>
    <dbReference type="NCBI Taxonomy" id="590652"/>
    <lineage>
        <taxon>Bacteria</taxon>
        <taxon>Bacillati</taxon>
        <taxon>Actinomycetota</taxon>
        <taxon>Actinomycetes</taxon>
        <taxon>Mycobacteriales</taxon>
        <taxon>Mycobacteriaceae</taxon>
        <taxon>Mycobacterium</taxon>
    </lineage>
</organism>
<reference evidence="10 11" key="1">
    <citation type="submission" date="2017-02" db="EMBL/GenBank/DDBJ databases">
        <title>The new phylogeny of genus Mycobacterium.</title>
        <authorList>
            <person name="Tortoli E."/>
            <person name="Trovato A."/>
            <person name="Cirillo D.M."/>
        </authorList>
    </citation>
    <scope>NUCLEOTIDE SEQUENCE [LARGE SCALE GENOMIC DNA]</scope>
    <source>
        <strain evidence="10 11">DSM 45000</strain>
    </source>
</reference>
<feature type="domain" description="Acyl-CoA dehydrogenase/oxidase C-terminal" evidence="7">
    <location>
        <begin position="239"/>
        <end position="385"/>
    </location>
</feature>
<dbReference type="Gene3D" id="1.20.140.10">
    <property type="entry name" value="Butyryl-CoA Dehydrogenase, subunit A, domain 3"/>
    <property type="match status" value="1"/>
</dbReference>
<dbReference type="InterPro" id="IPR046373">
    <property type="entry name" value="Acyl-CoA_Oxase/DH_mid-dom_sf"/>
</dbReference>
<feature type="domain" description="Acyl-CoA oxidase/dehydrogenase middle" evidence="8">
    <location>
        <begin position="131"/>
        <end position="218"/>
    </location>
</feature>
<dbReference type="PROSITE" id="PS00072">
    <property type="entry name" value="ACYL_COA_DH_1"/>
    <property type="match status" value="1"/>
</dbReference>
<sequence>MTSALVPPFRALPPETEGLRTEVRQYIHDDRAQHGWTPRVDSWIASWDPGFSRRLGAKGWLGMTFPREYGGGGFSHVERFVVIEELLAAGAPVAAHWVADRQAGPSLLKYGNERQRQRYLPAIARGECYFAIGMSEPESGSDLASVKTRGVRVDGGWELTGTKVWTSGAHHAHAFVVLARTSELDVAKRHEGLSQFVVPLDSPGLDIRPIRLLTGAHHFNEVALSKVFVPDEMVLGDIGDGWAQVTSELGFERSGPERILSTQPLLEALARTFKSDMHREYPWAASDLGDLVSQLATLRQMSASVAAALSRGEPVGIAAAVIKDLGTRYEGAVVDTASAAAVVRPGVHADDDVARLLAEGILHAPGFTLRGGTNEILSGVVARGLGLR</sequence>
<dbReference type="GO" id="GO:0050660">
    <property type="term" value="F:flavin adenine dinucleotide binding"/>
    <property type="evidence" value="ECO:0007669"/>
    <property type="project" value="InterPro"/>
</dbReference>
<dbReference type="PANTHER" id="PTHR43292:SF4">
    <property type="entry name" value="ACYL-COA DEHYDROGENASE FADE34"/>
    <property type="match status" value="1"/>
</dbReference>
<dbReference type="PANTHER" id="PTHR43292">
    <property type="entry name" value="ACYL-COA DEHYDROGENASE"/>
    <property type="match status" value="1"/>
</dbReference>
<dbReference type="InterPro" id="IPR037069">
    <property type="entry name" value="AcylCoA_DH/ox_N_sf"/>
</dbReference>
<evidence type="ECO:0000256" key="1">
    <source>
        <dbReference type="ARBA" id="ARBA00001974"/>
    </source>
</evidence>
<dbReference type="InterPro" id="IPR006089">
    <property type="entry name" value="Acyl-CoA_DH_CS"/>
</dbReference>
<evidence type="ECO:0000259" key="8">
    <source>
        <dbReference type="Pfam" id="PF02770"/>
    </source>
</evidence>
<dbReference type="EMBL" id="MVIE01000004">
    <property type="protein sequence ID" value="ORB45594.1"/>
    <property type="molecule type" value="Genomic_DNA"/>
</dbReference>
<dbReference type="Pfam" id="PF02771">
    <property type="entry name" value="Acyl-CoA_dh_N"/>
    <property type="match status" value="1"/>
</dbReference>
<dbReference type="SUPFAM" id="SSF56645">
    <property type="entry name" value="Acyl-CoA dehydrogenase NM domain-like"/>
    <property type="match status" value="1"/>
</dbReference>
<dbReference type="Pfam" id="PF00441">
    <property type="entry name" value="Acyl-CoA_dh_1"/>
    <property type="match status" value="1"/>
</dbReference>
<comment type="caution">
    <text evidence="10">The sequence shown here is derived from an EMBL/GenBank/DDBJ whole genome shotgun (WGS) entry which is preliminary data.</text>
</comment>